<dbReference type="Proteomes" id="UP000660262">
    <property type="component" value="Unassembled WGS sequence"/>
</dbReference>
<feature type="region of interest" description="Disordered" evidence="1">
    <location>
        <begin position="1"/>
        <end position="53"/>
    </location>
</feature>
<dbReference type="PANTHER" id="PTHR35126:SF1">
    <property type="entry name" value="DUF3067 DOMAIN-CONTAINING PROTEIN"/>
    <property type="match status" value="1"/>
</dbReference>
<dbReference type="OrthoDB" id="5234at2759"/>
<gene>
    <name evidence="2" type="ORF">PPROV_000255200</name>
</gene>
<dbReference type="AlphaFoldDB" id="A0A830HFB5"/>
<sequence length="300" mass="33660">MLKSSRVARPGNSSLHNGGSTWCSGSRARVRVRVRASPSSDGSSDEPQGNSTGGAFESVLASLKETKAKWDAFYYKEIRFESWAPRSSRAWRLRDMTSEIQVKGAEPGRAQKSYIGLGGEADLAAELARLDALEKEEETATVLTAERDSGRPADLDVLFYNVDERSQACVDRARDREFDMDSPLSGEELADLCYSKYGKFYDMALKRDDFLGRKVSINLYVGFLGQRAFPYSEADYLDKLDIIAQAINTWDQPAYVRAFFQEKPTPHRGLPSRPRMDTAVSIRLYKSTTWDDSCLDGYFS</sequence>
<evidence type="ECO:0000313" key="2">
    <source>
        <dbReference type="EMBL" id="GHP03797.1"/>
    </source>
</evidence>
<accession>A0A830HFB5</accession>
<feature type="compositionally biased region" description="Polar residues" evidence="1">
    <location>
        <begin position="11"/>
        <end position="23"/>
    </location>
</feature>
<feature type="compositionally biased region" description="Polar residues" evidence="1">
    <location>
        <begin position="41"/>
        <end position="50"/>
    </location>
</feature>
<reference evidence="2" key="1">
    <citation type="submission" date="2020-10" db="EMBL/GenBank/DDBJ databases">
        <title>Unveiling of a novel bifunctional photoreceptor, Dualchrome1, isolated from a cosmopolitan green alga.</title>
        <authorList>
            <person name="Suzuki S."/>
            <person name="Kawachi M."/>
        </authorList>
    </citation>
    <scope>NUCLEOTIDE SEQUENCE</scope>
    <source>
        <strain evidence="2">NIES 2893</strain>
    </source>
</reference>
<comment type="caution">
    <text evidence="2">The sequence shown here is derived from an EMBL/GenBank/DDBJ whole genome shotgun (WGS) entry which is preliminary data.</text>
</comment>
<name>A0A830HFB5_9CHLO</name>
<proteinExistence type="predicted"/>
<evidence type="ECO:0000313" key="3">
    <source>
        <dbReference type="Proteomes" id="UP000660262"/>
    </source>
</evidence>
<dbReference type="PANTHER" id="PTHR35126">
    <property type="entry name" value="SLR0598 PROTEIN"/>
    <property type="match status" value="1"/>
</dbReference>
<dbReference type="Gene3D" id="3.30.428.40">
    <property type="entry name" value="Protein of unknown function DUF3067"/>
    <property type="match status" value="1"/>
</dbReference>
<evidence type="ECO:0000256" key="1">
    <source>
        <dbReference type="SAM" id="MobiDB-lite"/>
    </source>
</evidence>
<organism evidence="2 3">
    <name type="scientific">Pycnococcus provasolii</name>
    <dbReference type="NCBI Taxonomy" id="41880"/>
    <lineage>
        <taxon>Eukaryota</taxon>
        <taxon>Viridiplantae</taxon>
        <taxon>Chlorophyta</taxon>
        <taxon>Pseudoscourfieldiophyceae</taxon>
        <taxon>Pseudoscourfieldiales</taxon>
        <taxon>Pycnococcaceae</taxon>
        <taxon>Pycnococcus</taxon>
    </lineage>
</organism>
<dbReference type="Pfam" id="PF11267">
    <property type="entry name" value="DUF3067"/>
    <property type="match status" value="1"/>
</dbReference>
<protein>
    <submittedName>
        <fullName evidence="2">Uncharacterized protein</fullName>
    </submittedName>
</protein>
<dbReference type="InterPro" id="IPR021420">
    <property type="entry name" value="DUF3067"/>
</dbReference>
<dbReference type="EMBL" id="BNJQ01000006">
    <property type="protein sequence ID" value="GHP03797.1"/>
    <property type="molecule type" value="Genomic_DNA"/>
</dbReference>
<keyword evidence="3" id="KW-1185">Reference proteome</keyword>